<gene>
    <name evidence="2" type="ORF">OKA05_09755</name>
</gene>
<feature type="region of interest" description="Disordered" evidence="1">
    <location>
        <begin position="70"/>
        <end position="90"/>
    </location>
</feature>
<evidence type="ECO:0000313" key="2">
    <source>
        <dbReference type="EMBL" id="MCW1922834.1"/>
    </source>
</evidence>
<organism evidence="2 3">
    <name type="scientific">Luteolibacter arcticus</name>
    <dbReference type="NCBI Taxonomy" id="1581411"/>
    <lineage>
        <taxon>Bacteria</taxon>
        <taxon>Pseudomonadati</taxon>
        <taxon>Verrucomicrobiota</taxon>
        <taxon>Verrucomicrobiia</taxon>
        <taxon>Verrucomicrobiales</taxon>
        <taxon>Verrucomicrobiaceae</taxon>
        <taxon>Luteolibacter</taxon>
    </lineage>
</organism>
<accession>A0ABT3GGX9</accession>
<dbReference type="Gene3D" id="2.30.30.700">
    <property type="entry name" value="SLA1 homology domain 1"/>
    <property type="match status" value="1"/>
</dbReference>
<name>A0ABT3GGX9_9BACT</name>
<proteinExistence type="predicted"/>
<evidence type="ECO:0008006" key="4">
    <source>
        <dbReference type="Google" id="ProtNLM"/>
    </source>
</evidence>
<protein>
    <recommendedName>
        <fullName evidence="4">SLA1 homology domain-containing protein</fullName>
    </recommendedName>
</protein>
<evidence type="ECO:0000256" key="1">
    <source>
        <dbReference type="SAM" id="MobiDB-lite"/>
    </source>
</evidence>
<reference evidence="2 3" key="1">
    <citation type="submission" date="2022-10" db="EMBL/GenBank/DDBJ databases">
        <title>Luteolibacter arcticus strain CCTCC AB 2014275, whole genome shotgun sequencing project.</title>
        <authorList>
            <person name="Zhao G."/>
            <person name="Shen L."/>
        </authorList>
    </citation>
    <scope>NUCLEOTIDE SEQUENCE [LARGE SCALE GENOMIC DNA]</scope>
    <source>
        <strain evidence="2 3">CCTCC AB 2014275</strain>
    </source>
</reference>
<evidence type="ECO:0000313" key="3">
    <source>
        <dbReference type="Proteomes" id="UP001320876"/>
    </source>
</evidence>
<sequence>MRSLFLTLLITGTVPLFAESRTWKSADGTNSFSGEYVSHNDQQVTIRREDGKMFTVDYAKLHAADKTWVSSQTANVGQKPPAAAEPTPAPDPKAIFDTLCFGDSIETVKKKLKESKAVQTDLDDTYLGRTGINGVYRTRQKIGGLHCELFFDWSPTDTLTEVVLQTQGQTSEAYPTQLKETWAQLVELMGALHGKPVQAGAYPGIKQVKDDMFLPSHLWKLQSGGSGLLGVSMHGGTYLVVVRFTKEKVEPARFP</sequence>
<dbReference type="EMBL" id="JAPDDT010000003">
    <property type="protein sequence ID" value="MCW1922834.1"/>
    <property type="molecule type" value="Genomic_DNA"/>
</dbReference>
<comment type="caution">
    <text evidence="2">The sequence shown here is derived from an EMBL/GenBank/DDBJ whole genome shotgun (WGS) entry which is preliminary data.</text>
</comment>
<dbReference type="Proteomes" id="UP001320876">
    <property type="component" value="Unassembled WGS sequence"/>
</dbReference>
<keyword evidence="3" id="KW-1185">Reference proteome</keyword>
<dbReference type="RefSeq" id="WP_264486941.1">
    <property type="nucleotide sequence ID" value="NZ_JAPDDT010000003.1"/>
</dbReference>